<dbReference type="Gene3D" id="2.40.10.220">
    <property type="entry name" value="predicted glycosyltransferase like domains"/>
    <property type="match status" value="1"/>
</dbReference>
<proteinExistence type="predicted"/>
<dbReference type="AlphaFoldDB" id="A0A550JIW0"/>
<dbReference type="PROSITE" id="PS50887">
    <property type="entry name" value="GGDEF"/>
    <property type="match status" value="1"/>
</dbReference>
<dbReference type="EMBL" id="VJVV01000002">
    <property type="protein sequence ID" value="TRO83131.1"/>
    <property type="molecule type" value="Genomic_DNA"/>
</dbReference>
<protein>
    <recommendedName>
        <fullName evidence="1">diguanylate cyclase</fullName>
        <ecNumber evidence="1">2.7.7.65</ecNumber>
    </recommendedName>
</protein>
<dbReference type="Gene3D" id="3.30.70.270">
    <property type="match status" value="1"/>
</dbReference>
<evidence type="ECO:0000256" key="1">
    <source>
        <dbReference type="ARBA" id="ARBA00012528"/>
    </source>
</evidence>
<dbReference type="EC" id="2.7.7.65" evidence="1"/>
<evidence type="ECO:0000313" key="4">
    <source>
        <dbReference type="EMBL" id="TRO83131.1"/>
    </source>
</evidence>
<dbReference type="SMART" id="SM00267">
    <property type="entry name" value="GGDEF"/>
    <property type="match status" value="1"/>
</dbReference>
<dbReference type="InterPro" id="IPR029787">
    <property type="entry name" value="Nucleotide_cyclase"/>
</dbReference>
<evidence type="ECO:0000259" key="3">
    <source>
        <dbReference type="PROSITE" id="PS50887"/>
    </source>
</evidence>
<dbReference type="InterPro" id="IPR009875">
    <property type="entry name" value="PilZ_domain"/>
</dbReference>
<sequence length="395" mass="44591">MEGLIRKMLQESGDDDLRLAAAIESLALRYGDEVYQEALRQLTSKIFPPAAARKHWHLALLHRDRIFPENNRSGRLRAALLDYLHAVTHEIRDPRIVEAQHLETMRQASITDGLTGLYHQTYFKAHLERLLEHRAGTGDRRFAVALLDLDHFKQYNDRCGHLAGDQALRRTAEILQFNLRQGDIACRYGGEEFALLLHRAGQDEAFAVAERIRAAVEETAYPGQELMDRGNLTISAGIAVCPENGASAVDLLALADEELYRAKEQRNSISPPLNGQRREIRHKRLSLVEFTLAPGEPFQPGLSFDISRTGLSFGCSLDQLTAGELLGIRFKQPFWPVTCDLDGWVRHVEKLEENGLVRIGLEFVELPESLRLLLPERPRMATLSSPNRDYPPPAI</sequence>
<dbReference type="GO" id="GO:0005886">
    <property type="term" value="C:plasma membrane"/>
    <property type="evidence" value="ECO:0007669"/>
    <property type="project" value="TreeGrafter"/>
</dbReference>
<feature type="domain" description="GGDEF" evidence="3">
    <location>
        <begin position="140"/>
        <end position="274"/>
    </location>
</feature>
<evidence type="ECO:0000256" key="2">
    <source>
        <dbReference type="ARBA" id="ARBA00034247"/>
    </source>
</evidence>
<keyword evidence="5" id="KW-1185">Reference proteome</keyword>
<dbReference type="FunFam" id="3.30.70.270:FF:000001">
    <property type="entry name" value="Diguanylate cyclase domain protein"/>
    <property type="match status" value="1"/>
</dbReference>
<dbReference type="GO" id="GO:0035438">
    <property type="term" value="F:cyclic-di-GMP binding"/>
    <property type="evidence" value="ECO:0007669"/>
    <property type="project" value="InterPro"/>
</dbReference>
<dbReference type="InterPro" id="IPR000160">
    <property type="entry name" value="GGDEF_dom"/>
</dbReference>
<dbReference type="Pfam" id="PF00990">
    <property type="entry name" value="GGDEF"/>
    <property type="match status" value="1"/>
</dbReference>
<dbReference type="NCBIfam" id="TIGR00254">
    <property type="entry name" value="GGDEF"/>
    <property type="match status" value="1"/>
</dbReference>
<dbReference type="CDD" id="cd01949">
    <property type="entry name" value="GGDEF"/>
    <property type="match status" value="1"/>
</dbReference>
<reference evidence="4 5" key="1">
    <citation type="submission" date="2019-07" db="EMBL/GenBank/DDBJ databases">
        <title>Insights of Desulfuromonas acetexigens electromicrobiology.</title>
        <authorList>
            <person name="Katuri K."/>
            <person name="Sapireddy V."/>
            <person name="Shaw D.R."/>
            <person name="Saikaly P."/>
        </authorList>
    </citation>
    <scope>NUCLEOTIDE SEQUENCE [LARGE SCALE GENOMIC DNA]</scope>
    <source>
        <strain evidence="4 5">2873</strain>
    </source>
</reference>
<dbReference type="Pfam" id="PF07238">
    <property type="entry name" value="PilZ"/>
    <property type="match status" value="1"/>
</dbReference>
<dbReference type="PANTHER" id="PTHR45138">
    <property type="entry name" value="REGULATORY COMPONENTS OF SENSORY TRANSDUCTION SYSTEM"/>
    <property type="match status" value="1"/>
</dbReference>
<organism evidence="4 5">
    <name type="scientific">Trichloromonas acetexigens</name>
    <dbReference type="NCBI Taxonomy" id="38815"/>
    <lineage>
        <taxon>Bacteria</taxon>
        <taxon>Pseudomonadati</taxon>
        <taxon>Thermodesulfobacteriota</taxon>
        <taxon>Desulfuromonadia</taxon>
        <taxon>Desulfuromonadales</taxon>
        <taxon>Trichloromonadaceae</taxon>
        <taxon>Trichloromonas</taxon>
    </lineage>
</organism>
<dbReference type="OrthoDB" id="9805474at2"/>
<dbReference type="GO" id="GO:0052621">
    <property type="term" value="F:diguanylate cyclase activity"/>
    <property type="evidence" value="ECO:0007669"/>
    <property type="project" value="UniProtKB-EC"/>
</dbReference>
<dbReference type="SUPFAM" id="SSF55073">
    <property type="entry name" value="Nucleotide cyclase"/>
    <property type="match status" value="1"/>
</dbReference>
<gene>
    <name evidence="4" type="ORF">FL622_03340</name>
</gene>
<comment type="caution">
    <text evidence="4">The sequence shown here is derived from an EMBL/GenBank/DDBJ whole genome shotgun (WGS) entry which is preliminary data.</text>
</comment>
<accession>A0A550JIW0</accession>
<dbReference type="PANTHER" id="PTHR45138:SF9">
    <property type="entry name" value="DIGUANYLATE CYCLASE DGCM-RELATED"/>
    <property type="match status" value="1"/>
</dbReference>
<name>A0A550JIW0_9BACT</name>
<evidence type="ECO:0000313" key="5">
    <source>
        <dbReference type="Proteomes" id="UP000317155"/>
    </source>
</evidence>
<dbReference type="InterPro" id="IPR043128">
    <property type="entry name" value="Rev_trsase/Diguanyl_cyclase"/>
</dbReference>
<dbReference type="Proteomes" id="UP000317155">
    <property type="component" value="Unassembled WGS sequence"/>
</dbReference>
<dbReference type="InterPro" id="IPR050469">
    <property type="entry name" value="Diguanylate_Cyclase"/>
</dbReference>
<dbReference type="GO" id="GO:1902201">
    <property type="term" value="P:negative regulation of bacterial-type flagellum-dependent cell motility"/>
    <property type="evidence" value="ECO:0007669"/>
    <property type="project" value="TreeGrafter"/>
</dbReference>
<dbReference type="GO" id="GO:0043709">
    <property type="term" value="P:cell adhesion involved in single-species biofilm formation"/>
    <property type="evidence" value="ECO:0007669"/>
    <property type="project" value="TreeGrafter"/>
</dbReference>
<comment type="catalytic activity">
    <reaction evidence="2">
        <text>2 GTP = 3',3'-c-di-GMP + 2 diphosphate</text>
        <dbReference type="Rhea" id="RHEA:24898"/>
        <dbReference type="ChEBI" id="CHEBI:33019"/>
        <dbReference type="ChEBI" id="CHEBI:37565"/>
        <dbReference type="ChEBI" id="CHEBI:58805"/>
        <dbReference type="EC" id="2.7.7.65"/>
    </reaction>
</comment>
<dbReference type="RefSeq" id="WP_140396613.1">
    <property type="nucleotide sequence ID" value="NZ_FOJJ01000012.1"/>
</dbReference>